<evidence type="ECO:0000256" key="1">
    <source>
        <dbReference type="ARBA" id="ARBA00022669"/>
    </source>
</evidence>
<dbReference type="SMART" id="SM00636">
    <property type="entry name" value="Glyco_18"/>
    <property type="match status" value="1"/>
</dbReference>
<dbReference type="InterPro" id="IPR036779">
    <property type="entry name" value="LysM_dom_sf"/>
</dbReference>
<evidence type="ECO:0000259" key="5">
    <source>
        <dbReference type="PROSITE" id="PS50941"/>
    </source>
</evidence>
<dbReference type="OrthoDB" id="73875at2759"/>
<feature type="domain" description="LysM" evidence="6">
    <location>
        <begin position="175"/>
        <end position="221"/>
    </location>
</feature>
<evidence type="ECO:0000259" key="7">
    <source>
        <dbReference type="PROSITE" id="PS51910"/>
    </source>
</evidence>
<gene>
    <name evidence="8" type="ORF">INT43_004969</name>
</gene>
<feature type="domain" description="LysM" evidence="6">
    <location>
        <begin position="237"/>
        <end position="285"/>
    </location>
</feature>
<comment type="caution">
    <text evidence="3">Lacks conserved residue(s) required for the propagation of feature annotation.</text>
</comment>
<dbReference type="Pfam" id="PF00187">
    <property type="entry name" value="Chitin_bind_1"/>
    <property type="match status" value="1"/>
</dbReference>
<keyword evidence="9" id="KW-1185">Reference proteome</keyword>
<dbReference type="CDD" id="cd00035">
    <property type="entry name" value="ChtBD1"/>
    <property type="match status" value="1"/>
</dbReference>
<dbReference type="InterPro" id="IPR053214">
    <property type="entry name" value="LysM12-like"/>
</dbReference>
<dbReference type="Pfam" id="PF00704">
    <property type="entry name" value="Glyco_hydro_18"/>
    <property type="match status" value="1"/>
</dbReference>
<dbReference type="PROSITE" id="PS51910">
    <property type="entry name" value="GH18_2"/>
    <property type="match status" value="1"/>
</dbReference>
<dbReference type="SUPFAM" id="SSF51445">
    <property type="entry name" value="(Trans)glycosidases"/>
    <property type="match status" value="1"/>
</dbReference>
<feature type="domain" description="GH18" evidence="7">
    <location>
        <begin position="366"/>
        <end position="719"/>
    </location>
</feature>
<feature type="region of interest" description="Disordered" evidence="4">
    <location>
        <begin position="1088"/>
        <end position="1110"/>
    </location>
</feature>
<dbReference type="PANTHER" id="PTHR47700:SF2">
    <property type="entry name" value="CHITINASE"/>
    <property type="match status" value="1"/>
</dbReference>
<dbReference type="PROSITE" id="PS51782">
    <property type="entry name" value="LYSM"/>
    <property type="match status" value="2"/>
</dbReference>
<evidence type="ECO:0008006" key="10">
    <source>
        <dbReference type="Google" id="ProtNLM"/>
    </source>
</evidence>
<organism evidence="8 9">
    <name type="scientific">Mortierella isabellina</name>
    <name type="common">Filamentous fungus</name>
    <name type="synonym">Umbelopsis isabellina</name>
    <dbReference type="NCBI Taxonomy" id="91625"/>
    <lineage>
        <taxon>Eukaryota</taxon>
        <taxon>Fungi</taxon>
        <taxon>Fungi incertae sedis</taxon>
        <taxon>Mucoromycota</taxon>
        <taxon>Mucoromycotina</taxon>
        <taxon>Umbelopsidomycetes</taxon>
        <taxon>Umbelopsidales</taxon>
        <taxon>Umbelopsidaceae</taxon>
        <taxon>Umbelopsis</taxon>
    </lineage>
</organism>
<dbReference type="PANTHER" id="PTHR47700">
    <property type="entry name" value="V CHITINASE, PUTATIVE (AFU_ORTHOLOGUE AFUA_6G13720)-RELATED"/>
    <property type="match status" value="1"/>
</dbReference>
<dbReference type="InterPro" id="IPR018392">
    <property type="entry name" value="LysM"/>
</dbReference>
<dbReference type="InterPro" id="IPR017853">
    <property type="entry name" value="GH"/>
</dbReference>
<dbReference type="SMART" id="SM00270">
    <property type="entry name" value="ChtBD1"/>
    <property type="match status" value="1"/>
</dbReference>
<dbReference type="GO" id="GO:0005975">
    <property type="term" value="P:carbohydrate metabolic process"/>
    <property type="evidence" value="ECO:0007669"/>
    <property type="project" value="InterPro"/>
</dbReference>
<dbReference type="PROSITE" id="PS50941">
    <property type="entry name" value="CHIT_BIND_I_2"/>
    <property type="match status" value="1"/>
</dbReference>
<dbReference type="SUPFAM" id="SSF54556">
    <property type="entry name" value="Chitinase insertion domain"/>
    <property type="match status" value="1"/>
</dbReference>
<sequence>MITTRLAEMNILYLYLFLFFDLTLALQLRKRWEYANFDPEDVSDYDTEYNWVLQKYKSGNIFGVIAGTPPHYVVMAQAYDKTTGQPIEYGTSNAKFPTSKGYVYSFELVPKGDGIATRVGGYKQVGSTWTAKDAPIKLNNWSPKALVTKFGTISDANFKPDTEYHLRGLANATCTYITQQNGQYCADLATACKITLTQLYSYNPTLGSSCQGLIAGQRVCCTTGGLAPPQNSNGTCATYTVIQNDSCNSIGANYGLTNAQIESFNTQTWGWLGCADLQLKANICLSKGTPPIPVPNPLSTCGMTAPGKLYNSTCPLNACCSQFGFCGVTSEFCATTKSATNNPGTVGCQSNCQMDYKTTSGPPSEFIKIGYWEEFQWQRPCMNLDAVGLQNMIDSNNFTEIHYSFGVIDDYEVSITNMTTFYEFLNVTGVKKVVTFGGWAFSTDSDTIHIFGQAVQQETFVASAVSFINKYNLDGIEIDWEYPGATDLYGWAGSTPTEYPDDGTNYLSMLEKMRAALPSGKSLSICAPSSFWYLQNFPIKDMSQHLDYVMMMTYDLHGQWDYNINSTGPYLLSHVNQTETIEALTMVTKAGVPSNKIVMGVGSYARSFRQADPSCYGPTCKFTGPTSGATPGNCTNTPGYIGFGELQQIVDSGVVRKMYYDEASGSDILLYNTADWAAYTNITTTLPKRYTLAQGMNLLGTGEWAVDLRGDVDNDENDEITIMDMSYSVTFKACPTSVDNFVDAQSLALECGYQVVAAALTSQAQTALDKYNQLMTGPDCSSLTCDYDEEDDYCQQQCADTDPDFTTLYKLYAGAAEAAAYRNIDAYFATGDLQSDGSWSTPWNRYTSCPGVACDGTDSFSINTGDLLKDLKARLKTSYAFDNSGTYVFPYSFDHPKDKYTLTYNGFPALNTTVSFPDPELFIGSGTVDSVKNSIRLLNSLLSDSSTSDADFKTSVIGSTYIIIPFMQTIDSMVQIVKVGNEVLKAQQEEAEDIFKSILEIIGLVAISFIPDIGPELSAAIAIGLDVAEGDSNAGDYIMAAAGAFGKIGELIDDSAESFEAAASKVDDILAEDPHTFDYLDDYEPYSNYKTATEDADESDPVDEISSCSA</sequence>
<dbReference type="InterPro" id="IPR029070">
    <property type="entry name" value="Chitinase_insertion_sf"/>
</dbReference>
<keyword evidence="2" id="KW-0326">Glycosidase</keyword>
<evidence type="ECO:0000256" key="2">
    <source>
        <dbReference type="ARBA" id="ARBA00023295"/>
    </source>
</evidence>
<dbReference type="SUPFAM" id="SSF57016">
    <property type="entry name" value="Plant lectins/antimicrobial peptides"/>
    <property type="match status" value="1"/>
</dbReference>
<dbReference type="InterPro" id="IPR001223">
    <property type="entry name" value="Glyco_hydro18_cat"/>
</dbReference>
<dbReference type="Gene3D" id="3.10.350.10">
    <property type="entry name" value="LysM domain"/>
    <property type="match status" value="2"/>
</dbReference>
<accession>A0A8H7PEG1</accession>
<dbReference type="GO" id="GO:0016798">
    <property type="term" value="F:hydrolase activity, acting on glycosyl bonds"/>
    <property type="evidence" value="ECO:0007669"/>
    <property type="project" value="UniProtKB-KW"/>
</dbReference>
<keyword evidence="2" id="KW-0378">Hydrolase</keyword>
<dbReference type="PROSITE" id="PS00026">
    <property type="entry name" value="CHIT_BIND_I_1"/>
    <property type="match status" value="1"/>
</dbReference>
<reference evidence="8" key="1">
    <citation type="submission" date="2020-12" db="EMBL/GenBank/DDBJ databases">
        <title>Metabolic potential, ecology and presence of endohyphal bacteria is reflected in genomic diversity of Mucoromycotina.</title>
        <authorList>
            <person name="Muszewska A."/>
            <person name="Okrasinska A."/>
            <person name="Steczkiewicz K."/>
            <person name="Drgas O."/>
            <person name="Orlowska M."/>
            <person name="Perlinska-Lenart U."/>
            <person name="Aleksandrzak-Piekarczyk T."/>
            <person name="Szatraj K."/>
            <person name="Zielenkiewicz U."/>
            <person name="Pilsyk S."/>
            <person name="Malc E."/>
            <person name="Mieczkowski P."/>
            <person name="Kruszewska J.S."/>
            <person name="Biernat P."/>
            <person name="Pawlowska J."/>
        </authorList>
    </citation>
    <scope>NUCLEOTIDE SEQUENCE</scope>
    <source>
        <strain evidence="8">WA0000067209</strain>
    </source>
</reference>
<feature type="disulfide bond" evidence="3">
    <location>
        <begin position="314"/>
        <end position="326"/>
    </location>
</feature>
<dbReference type="Pfam" id="PF01476">
    <property type="entry name" value="LysM"/>
    <property type="match status" value="2"/>
</dbReference>
<proteinExistence type="predicted"/>
<dbReference type="Gene3D" id="3.30.60.10">
    <property type="entry name" value="Endochitinase-like"/>
    <property type="match status" value="1"/>
</dbReference>
<feature type="domain" description="Chitin-binding type-1" evidence="5">
    <location>
        <begin position="298"/>
        <end position="354"/>
    </location>
</feature>
<dbReference type="Proteomes" id="UP000654370">
    <property type="component" value="Unassembled WGS sequence"/>
</dbReference>
<feature type="disulfide bond" evidence="3">
    <location>
        <begin position="348"/>
        <end position="352"/>
    </location>
</feature>
<dbReference type="CDD" id="cd00118">
    <property type="entry name" value="LysM"/>
    <property type="match status" value="1"/>
</dbReference>
<keyword evidence="3" id="KW-1015">Disulfide bond</keyword>
<dbReference type="Gene3D" id="3.10.50.10">
    <property type="match status" value="1"/>
</dbReference>
<evidence type="ECO:0000256" key="3">
    <source>
        <dbReference type="PROSITE-ProRule" id="PRU00261"/>
    </source>
</evidence>
<evidence type="ECO:0000256" key="4">
    <source>
        <dbReference type="SAM" id="MobiDB-lite"/>
    </source>
</evidence>
<dbReference type="GO" id="GO:0008061">
    <property type="term" value="F:chitin binding"/>
    <property type="evidence" value="ECO:0007669"/>
    <property type="project" value="UniProtKB-UniRule"/>
</dbReference>
<protein>
    <recommendedName>
        <fullName evidence="10">Chitinase</fullName>
    </recommendedName>
</protein>
<evidence type="ECO:0000313" key="8">
    <source>
        <dbReference type="EMBL" id="KAG2172427.1"/>
    </source>
</evidence>
<feature type="disulfide bond" evidence="3">
    <location>
        <begin position="319"/>
        <end position="333"/>
    </location>
</feature>
<dbReference type="SMART" id="SM00257">
    <property type="entry name" value="LysM"/>
    <property type="match status" value="2"/>
</dbReference>
<dbReference type="AlphaFoldDB" id="A0A8H7PEG1"/>
<dbReference type="InterPro" id="IPR011583">
    <property type="entry name" value="Chitinase_II/V-like_cat"/>
</dbReference>
<name>A0A8H7PEG1_MORIS</name>
<dbReference type="EMBL" id="JAEPQZ010000017">
    <property type="protein sequence ID" value="KAG2172427.1"/>
    <property type="molecule type" value="Genomic_DNA"/>
</dbReference>
<feature type="compositionally biased region" description="Acidic residues" evidence="4">
    <location>
        <begin position="1094"/>
        <end position="1103"/>
    </location>
</feature>
<keyword evidence="1 3" id="KW-0147">Chitin-binding</keyword>
<comment type="caution">
    <text evidence="8">The sequence shown here is derived from an EMBL/GenBank/DDBJ whole genome shotgun (WGS) entry which is preliminary data.</text>
</comment>
<evidence type="ECO:0000259" key="6">
    <source>
        <dbReference type="PROSITE" id="PS51782"/>
    </source>
</evidence>
<dbReference type="InterPro" id="IPR001002">
    <property type="entry name" value="Chitin-bd_1"/>
</dbReference>
<dbReference type="Gene3D" id="3.20.20.80">
    <property type="entry name" value="Glycosidases"/>
    <property type="match status" value="1"/>
</dbReference>
<evidence type="ECO:0000313" key="9">
    <source>
        <dbReference type="Proteomes" id="UP000654370"/>
    </source>
</evidence>
<dbReference type="InterPro" id="IPR018371">
    <property type="entry name" value="Chitin-binding_1_CS"/>
</dbReference>
<dbReference type="InterPro" id="IPR036861">
    <property type="entry name" value="Endochitinase-like_sf"/>
</dbReference>